<evidence type="ECO:0000313" key="2">
    <source>
        <dbReference type="Proteomes" id="UP000009398"/>
    </source>
</evidence>
<sequence length="162" mass="17379">MGLLQGSLSEMKSGDLGLLKKSGRLYEWDMPRFKGIVGRAAHPSATNMTSGLDFNAATYENGAIMFEVTAEATGVAIIFVSVTLDSVSGTTTSFKLFKNDVGVLHSERHVGFSELSGNKEMTSPSTIVVPVEKGDKLSFRARGKAVFANATFGKTRLKLLII</sequence>
<evidence type="ECO:0000313" key="1">
    <source>
        <dbReference type="EMBL" id="AFV81256.1"/>
    </source>
</evidence>
<dbReference type="RefSeq" id="YP_007111870.1">
    <property type="nucleotide sequence ID" value="NC_019713.1"/>
</dbReference>
<dbReference type="KEGG" id="vg:14181755"/>
<organism evidence="1 2">
    <name type="scientific">Vibrio phage vB_VpaS_MAR10</name>
    <dbReference type="NCBI Taxonomy" id="1229755"/>
    <lineage>
        <taxon>Viruses</taxon>
        <taxon>Duplodnaviria</taxon>
        <taxon>Heunggongvirae</taxon>
        <taxon>Uroviricota</taxon>
        <taxon>Caudoviricetes</taxon>
        <taxon>Mardecavirus</taxon>
        <taxon>Mardecavirus MAR10</taxon>
    </lineage>
</organism>
<dbReference type="EMBL" id="JX556418">
    <property type="protein sequence ID" value="AFV81256.1"/>
    <property type="molecule type" value="Genomic_DNA"/>
</dbReference>
<name>K7R6B2_9CAUD</name>
<protein>
    <submittedName>
        <fullName evidence="1">Uncharacterized protein</fullName>
    </submittedName>
</protein>
<proteinExistence type="predicted"/>
<accession>K7R6B2</accession>
<keyword evidence="2" id="KW-1185">Reference proteome</keyword>
<gene>
    <name evidence="1" type="ORF">MAR10_024</name>
</gene>
<reference evidence="1 2" key="1">
    <citation type="journal article" date="2012" name="J. Virol.">
        <title>Genome Sequence of Temperate Vibrio parahaemolyticus Bacteriophage vB_VpaS_MAR10.</title>
        <authorList>
            <person name="Alanis Villa A."/>
            <person name="Kropinski A.M."/>
            <person name="Abbasifar R."/>
            <person name="Abbasifar A."/>
            <person name="Griffiths M.W."/>
        </authorList>
    </citation>
    <scope>NUCLEOTIDE SEQUENCE [LARGE SCALE GENOMIC DNA]</scope>
</reference>
<dbReference type="Proteomes" id="UP000009398">
    <property type="component" value="Segment"/>
</dbReference>
<dbReference type="GeneID" id="14181755"/>